<dbReference type="Gene3D" id="3.60.10.10">
    <property type="entry name" value="Endonuclease/exonuclease/phosphatase"/>
    <property type="match status" value="1"/>
</dbReference>
<dbReference type="EMBL" id="LR214970">
    <property type="protein sequence ID" value="VEU60566.1"/>
    <property type="molecule type" value="Genomic_DNA"/>
</dbReference>
<name>A0A449A8S8_9BACT</name>
<evidence type="ECO:0000256" key="1">
    <source>
        <dbReference type="SAM" id="MobiDB-lite"/>
    </source>
</evidence>
<dbReference type="RefSeq" id="WP_129687507.1">
    <property type="nucleotide sequence ID" value="NZ_LR214970.1"/>
</dbReference>
<dbReference type="InterPro" id="IPR036691">
    <property type="entry name" value="Endo/exonu/phosph_ase_sf"/>
</dbReference>
<feature type="compositionally biased region" description="Polar residues" evidence="1">
    <location>
        <begin position="31"/>
        <end position="66"/>
    </location>
</feature>
<keyword evidence="2" id="KW-0732">Signal</keyword>
<dbReference type="NCBIfam" id="NF045851">
    <property type="entry name" value="mem_nucl_MnuA"/>
    <property type="match status" value="1"/>
</dbReference>
<protein>
    <submittedName>
        <fullName evidence="3">Uncharacterized protein</fullName>
    </submittedName>
</protein>
<sequence length="471" mass="53627">MKKIKLILLSSISTIATPIFMSSSCATSKENNKVANTNNQNEDANVNSEGNVEIDSQNSNDTNQPTMPDLLAGRPRYNRNHPRRSKRLKDKNQNQETDSKSKKTNSKKKTKKLENKANSTTGNGEIDSKNNSKSQNISNKNKLRIASWNLKNFGDSSLKTPKAKAISSIIYKQGYDVVGLTELDSNRPVESIVDLLNELESKLGTNNVWKSIVSDEYNAAKGYKSQADKYAAYIYKSNIVEPLLLKNGKQSATYDNSNFENKFRGTVNNYNRPPFLVQFGLRIPEYKKVNFSYLLAHFDGPGQNKHNHEPKYQRENGAHEMNEAWNIKNVFEWAKKLNNGDDDLIFQGDTNISLGNEKDAFGWIGGSTQMPLKENEQNKSSLSQRINSYSQTFDKIVHQSNLKHENAKVYKLYDFVNDGSYMFENISSLDKWVSYYSQYKRYKTAYNYIYSGVSDHCPISYDLILDANDPK</sequence>
<gene>
    <name evidence="3" type="ORF">NCTC10122_00161</name>
</gene>
<accession>A0A449A8S8</accession>
<dbReference type="Proteomes" id="UP000290942">
    <property type="component" value="Chromosome"/>
</dbReference>
<feature type="signal peptide" evidence="2">
    <location>
        <begin position="1"/>
        <end position="21"/>
    </location>
</feature>
<organism evidence="3 4">
    <name type="scientific">Mycoplasmopsis bovigenitalium</name>
    <dbReference type="NCBI Taxonomy" id="2112"/>
    <lineage>
        <taxon>Bacteria</taxon>
        <taxon>Bacillati</taxon>
        <taxon>Mycoplasmatota</taxon>
        <taxon>Mycoplasmoidales</taxon>
        <taxon>Metamycoplasmataceae</taxon>
        <taxon>Mycoplasmopsis</taxon>
    </lineage>
</organism>
<dbReference type="AlphaFoldDB" id="A0A449A8S8"/>
<dbReference type="PROSITE" id="PS51257">
    <property type="entry name" value="PROKAR_LIPOPROTEIN"/>
    <property type="match status" value="1"/>
</dbReference>
<proteinExistence type="predicted"/>
<evidence type="ECO:0000313" key="4">
    <source>
        <dbReference type="Proteomes" id="UP000290942"/>
    </source>
</evidence>
<feature type="region of interest" description="Disordered" evidence="1">
    <location>
        <begin position="31"/>
        <end position="139"/>
    </location>
</feature>
<reference evidence="3 4" key="1">
    <citation type="submission" date="2019-01" db="EMBL/GenBank/DDBJ databases">
        <authorList>
            <consortium name="Pathogen Informatics"/>
        </authorList>
    </citation>
    <scope>NUCLEOTIDE SEQUENCE [LARGE SCALE GENOMIC DNA]</scope>
    <source>
        <strain evidence="3 4">NCTC10122</strain>
    </source>
</reference>
<feature type="compositionally biased region" description="Basic residues" evidence="1">
    <location>
        <begin position="102"/>
        <end position="111"/>
    </location>
</feature>
<evidence type="ECO:0000313" key="3">
    <source>
        <dbReference type="EMBL" id="VEU60566.1"/>
    </source>
</evidence>
<feature type="compositionally biased region" description="Low complexity" evidence="1">
    <location>
        <begin position="129"/>
        <end position="139"/>
    </location>
</feature>
<dbReference type="SUPFAM" id="SSF56219">
    <property type="entry name" value="DNase I-like"/>
    <property type="match status" value="1"/>
</dbReference>
<feature type="chain" id="PRO_5019475760" evidence="2">
    <location>
        <begin position="22"/>
        <end position="471"/>
    </location>
</feature>
<feature type="compositionally biased region" description="Basic and acidic residues" evidence="1">
    <location>
        <begin position="90"/>
        <end position="101"/>
    </location>
</feature>
<evidence type="ECO:0000256" key="2">
    <source>
        <dbReference type="SAM" id="SignalP"/>
    </source>
</evidence>
<feature type="compositionally biased region" description="Basic residues" evidence="1">
    <location>
        <begin position="76"/>
        <end position="89"/>
    </location>
</feature>